<evidence type="ECO:0000313" key="5">
    <source>
        <dbReference type="WBParaSite" id="SMRG1_48510.1"/>
    </source>
</evidence>
<name>A0AA84ZVA9_9TREM</name>
<dbReference type="PANTHER" id="PTHR21178:SF8">
    <property type="entry name" value="CILIA- AND FLAGELLA-ASSOCIATED PROTEIN 61"/>
    <property type="match status" value="1"/>
</dbReference>
<dbReference type="PANTHER" id="PTHR21178">
    <property type="entry name" value="CILIA- AND FLAGELLA-ASSOCIATED PROTEIN 61"/>
    <property type="match status" value="1"/>
</dbReference>
<dbReference type="Gene3D" id="3.50.50.100">
    <property type="match status" value="1"/>
</dbReference>
<feature type="compositionally biased region" description="Basic and acidic residues" evidence="1">
    <location>
        <begin position="892"/>
        <end position="902"/>
    </location>
</feature>
<evidence type="ECO:0000259" key="2">
    <source>
        <dbReference type="Pfam" id="PF16092"/>
    </source>
</evidence>
<proteinExistence type="predicted"/>
<sequence length="1336" mass="155196">MESTEGLFEIRRSSLTDVKQIEKLKIIFNSTEFGKISLVKLIERSVLSLCVTDSDKSLVGHACFYEYPNSLKFSENDWDTHFSHIYCTDNITTTNSLFIHLLAVSPVHDKFAITQLLKTAFTVACSVHYIFFMSGDACSIKCLNSSPFHKLSKRVAEGNDVFCAYRHEIFPVLFCRPAAVEDTDDLTPLINDQSKLLQKTYGDYYISELVEAQDDNLKSVVVEYDRRAVGFVSATRDLNLRNLNAHYDLDLFNGLAKFDKSVKKEAEEQAEFPMTVTESTLEVTDKTENILTRSSYIKTEEQINPSDLSQSSYLLNNEDNSQVYHWTKRLLHKDYDAQNSNKIKLTDNTQLNAFAIQLFTMKPEYESRFMDMLPLLFSQFSDLEYAVITVPRLVKCFPMLKSFVHCRIRQNKDPEHELYVFHRCELHRDFTVRRTRHTDEEDIKLLIRNMNEFDRSLFLSDLQSFISNGRDEDGTIIFSYVAIALGKLVGVAILRDEHHIEWLRAHYNIEDFIYFTHHARNEHVSLYHFLLAANFQSRTELFLREILRLSKKTCIYYRVLPPYAEESKFHQCTLITCLSKLSLVKPRKQIIYPESLLNNIKGPEKRILEKFNSLPTLFMTTKKLLMEPKELINARIIIVGASTTGLAILEKLITCPYIRFTNLVLLSPNGLPGDTLERINPLAYKFLSTDYAYPVDYLSQLGFKVCVNVICGKLTAIDRKFKRITISSKHKLSYDYLIITTGLQYHVSCPMSKLKNLTKEENINNFISMNFDYKHDKDNNNCDDDNNNNGNRYDTNNAIYNMKHRFAILQSKTSRPSNLFVINDVHDVLPIIDRINNIYLPLLHEVQFITSENRTPSFEIESSNADKQLSNENDQISEEKQINQQNSMKKQKQCEHSETEEQLKSQSNQLLYDTFNDLNMLNNERIVNKLFIIYGYTIDAYTCITGLLNAGVNGNCIIMIQPPKIKHCPPAFDSSIIQRKIHNHMNKLKIRIGYDFILDHWCNSNMESSSSDIKTVTFNSNGKLLTIPCLGLFYFHMKTVDVDVFRALNDSCIVFDSRLVIDIHFRTNDSSIFAAGPITKLKRIYYNDYWRHEIANSVEIGHCLGDQLLNLFDPNIENVKVPPVDDTFILPTFKQSKTVGALLPGNLFYLHCTQPSLWESMDTIMNNSEFGRLLVTGEDAKEIRYFSIYINKYNLIQDITCLSTKEFPAENYIQLFNLHEFLLNHLVSRFDEGLIRDFYDYFNDTWSLAIYHDRFADFKSEIRNLINTCSPTMTDESLEAKLRTIIKEKDQVSLNDFQELNRLYNSEYKKEIEQRFIKFIMFNYNLLSMYAKPDLV</sequence>
<dbReference type="InterPro" id="IPR038884">
    <property type="entry name" value="CFAP61"/>
</dbReference>
<feature type="domain" description="Cilia- and flagella-associated protein 61 N-terminal" evidence="2">
    <location>
        <begin position="10"/>
        <end position="258"/>
    </location>
</feature>
<dbReference type="InterPro" id="IPR032151">
    <property type="entry name" value="CFAP61_N"/>
</dbReference>
<dbReference type="SUPFAM" id="SSF51905">
    <property type="entry name" value="FAD/NAD(P)-binding domain"/>
    <property type="match status" value="1"/>
</dbReference>
<dbReference type="WBParaSite" id="SMRG1_48510.1">
    <property type="protein sequence ID" value="SMRG1_48510.1"/>
    <property type="gene ID" value="SMRG1_48510"/>
</dbReference>
<feature type="compositionally biased region" description="Polar residues" evidence="1">
    <location>
        <begin position="859"/>
        <end position="874"/>
    </location>
</feature>
<evidence type="ECO:0008006" key="6">
    <source>
        <dbReference type="Google" id="ProtNLM"/>
    </source>
</evidence>
<dbReference type="InterPro" id="IPR056299">
    <property type="entry name" value="CFAP61_dimer"/>
</dbReference>
<reference evidence="5" key="1">
    <citation type="submission" date="2023-11" db="UniProtKB">
        <authorList>
            <consortium name="WormBaseParasite"/>
        </authorList>
    </citation>
    <scope>IDENTIFICATION</scope>
</reference>
<feature type="domain" description="CFAP61 dimerisation" evidence="3">
    <location>
        <begin position="1131"/>
        <end position="1250"/>
    </location>
</feature>
<dbReference type="Proteomes" id="UP000050790">
    <property type="component" value="Unassembled WGS sequence"/>
</dbReference>
<dbReference type="Pfam" id="PF23150">
    <property type="entry name" value="CFAP61_dimer"/>
    <property type="match status" value="1"/>
</dbReference>
<protein>
    <recommendedName>
        <fullName evidence="6">Cilia- and flagella-associated protein 61 N-terminal domain-containing protein</fullName>
    </recommendedName>
</protein>
<dbReference type="InterPro" id="IPR036188">
    <property type="entry name" value="FAD/NAD-bd_sf"/>
</dbReference>
<organism evidence="4 5">
    <name type="scientific">Schistosoma margrebowiei</name>
    <dbReference type="NCBI Taxonomy" id="48269"/>
    <lineage>
        <taxon>Eukaryota</taxon>
        <taxon>Metazoa</taxon>
        <taxon>Spiralia</taxon>
        <taxon>Lophotrochozoa</taxon>
        <taxon>Platyhelminthes</taxon>
        <taxon>Trematoda</taxon>
        <taxon>Digenea</taxon>
        <taxon>Strigeidida</taxon>
        <taxon>Schistosomatoidea</taxon>
        <taxon>Schistosomatidae</taxon>
        <taxon>Schistosoma</taxon>
    </lineage>
</organism>
<evidence type="ECO:0000259" key="3">
    <source>
        <dbReference type="Pfam" id="PF23150"/>
    </source>
</evidence>
<evidence type="ECO:0000256" key="1">
    <source>
        <dbReference type="SAM" id="MobiDB-lite"/>
    </source>
</evidence>
<evidence type="ECO:0000313" key="4">
    <source>
        <dbReference type="Proteomes" id="UP000050790"/>
    </source>
</evidence>
<accession>A0AA84ZVA9</accession>
<dbReference type="Pfam" id="PF16092">
    <property type="entry name" value="CFAP61_N"/>
    <property type="match status" value="1"/>
</dbReference>
<feature type="region of interest" description="Disordered" evidence="1">
    <location>
        <begin position="859"/>
        <end position="902"/>
    </location>
</feature>